<dbReference type="GO" id="GO:0007017">
    <property type="term" value="P:microtubule-based process"/>
    <property type="evidence" value="ECO:0007669"/>
    <property type="project" value="InterPro"/>
</dbReference>
<organism evidence="6 7">
    <name type="scientific">Symbiodinium necroappetens</name>
    <dbReference type="NCBI Taxonomy" id="1628268"/>
    <lineage>
        <taxon>Eukaryota</taxon>
        <taxon>Sar</taxon>
        <taxon>Alveolata</taxon>
        <taxon>Dinophyceae</taxon>
        <taxon>Suessiales</taxon>
        <taxon>Symbiodiniaceae</taxon>
        <taxon>Symbiodinium</taxon>
    </lineage>
</organism>
<dbReference type="Proteomes" id="UP000601435">
    <property type="component" value="Unassembled WGS sequence"/>
</dbReference>
<sequence length="102" mass="11809">MIHDSRTRKRAFVHHYVGEGMEEGEFSEAREDLAALEKEPLPREGWARCPASGLPVLRGNSQQLTDMCVRERERERQSKSERLAGKQARDRRTCSRELRAKS</sequence>
<dbReference type="InterPro" id="IPR008280">
    <property type="entry name" value="Tub_FtsZ_C"/>
</dbReference>
<keyword evidence="2" id="KW-0493">Microtubule</keyword>
<evidence type="ECO:0000313" key="7">
    <source>
        <dbReference type="Proteomes" id="UP000601435"/>
    </source>
</evidence>
<dbReference type="AlphaFoldDB" id="A0A813CR51"/>
<comment type="similarity">
    <text evidence="1">Belongs to the tubulin family.</text>
</comment>
<evidence type="ECO:0000256" key="4">
    <source>
        <dbReference type="ARBA" id="ARBA00023134"/>
    </source>
</evidence>
<dbReference type="EMBL" id="CAJNJA010104029">
    <property type="protein sequence ID" value="CAE7945572.1"/>
    <property type="molecule type" value="Genomic_DNA"/>
</dbReference>
<evidence type="ECO:0000256" key="2">
    <source>
        <dbReference type="ARBA" id="ARBA00022701"/>
    </source>
</evidence>
<evidence type="ECO:0000256" key="5">
    <source>
        <dbReference type="SAM" id="MobiDB-lite"/>
    </source>
</evidence>
<keyword evidence="4" id="KW-0342">GTP-binding</keyword>
<evidence type="ECO:0000313" key="6">
    <source>
        <dbReference type="EMBL" id="CAE7945572.1"/>
    </source>
</evidence>
<dbReference type="Gene3D" id="1.10.287.600">
    <property type="entry name" value="Helix hairpin bin"/>
    <property type="match status" value="1"/>
</dbReference>
<reference evidence="6" key="1">
    <citation type="submission" date="2021-02" db="EMBL/GenBank/DDBJ databases">
        <authorList>
            <person name="Dougan E. K."/>
            <person name="Rhodes N."/>
            <person name="Thang M."/>
            <person name="Chan C."/>
        </authorList>
    </citation>
    <scope>NUCLEOTIDE SEQUENCE</scope>
</reference>
<evidence type="ECO:0000256" key="3">
    <source>
        <dbReference type="ARBA" id="ARBA00022741"/>
    </source>
</evidence>
<comment type="caution">
    <text evidence="6">The sequence shown here is derived from an EMBL/GenBank/DDBJ whole genome shotgun (WGS) entry which is preliminary data.</text>
</comment>
<dbReference type="SUPFAM" id="SSF55307">
    <property type="entry name" value="Tubulin C-terminal domain-like"/>
    <property type="match status" value="1"/>
</dbReference>
<dbReference type="GO" id="GO:0005874">
    <property type="term" value="C:microtubule"/>
    <property type="evidence" value="ECO:0007669"/>
    <property type="project" value="UniProtKB-KW"/>
</dbReference>
<keyword evidence="7" id="KW-1185">Reference proteome</keyword>
<dbReference type="OrthoDB" id="434824at2759"/>
<protein>
    <submittedName>
        <fullName evidence="6">TUBA3 protein</fullName>
    </submittedName>
</protein>
<gene>
    <name evidence="6" type="primary">TUBA3</name>
    <name evidence="6" type="ORF">SNEC2469_LOCUS35605</name>
</gene>
<dbReference type="PANTHER" id="PTHR11588">
    <property type="entry name" value="TUBULIN"/>
    <property type="match status" value="1"/>
</dbReference>
<dbReference type="InterPro" id="IPR000217">
    <property type="entry name" value="Tubulin"/>
</dbReference>
<accession>A0A813CR51</accession>
<keyword evidence="3" id="KW-0547">Nucleotide-binding</keyword>
<dbReference type="GO" id="GO:0005525">
    <property type="term" value="F:GTP binding"/>
    <property type="evidence" value="ECO:0007669"/>
    <property type="project" value="UniProtKB-KW"/>
</dbReference>
<evidence type="ECO:0000256" key="1">
    <source>
        <dbReference type="ARBA" id="ARBA00009636"/>
    </source>
</evidence>
<feature type="region of interest" description="Disordered" evidence="5">
    <location>
        <begin position="69"/>
        <end position="102"/>
    </location>
</feature>
<dbReference type="InterPro" id="IPR023123">
    <property type="entry name" value="Tubulin_C"/>
</dbReference>
<proteinExistence type="inferred from homology"/>
<name>A0A813CR51_9DINO</name>